<evidence type="ECO:0000259" key="1">
    <source>
        <dbReference type="Pfam" id="PF00144"/>
    </source>
</evidence>
<dbReference type="InterPro" id="IPR006311">
    <property type="entry name" value="TAT_signal"/>
</dbReference>
<dbReference type="Proteomes" id="UP001470809">
    <property type="component" value="Chromosome"/>
</dbReference>
<accession>A0AAN0M7N9</accession>
<gene>
    <name evidence="2" type="ORF">AABB31_13650</name>
</gene>
<dbReference type="EMBL" id="CP151767">
    <property type="protein sequence ID" value="WZU66118.1"/>
    <property type="molecule type" value="Genomic_DNA"/>
</dbReference>
<evidence type="ECO:0000313" key="2">
    <source>
        <dbReference type="EMBL" id="WZU66118.1"/>
    </source>
</evidence>
<feature type="domain" description="Beta-lactamase-related" evidence="1">
    <location>
        <begin position="50"/>
        <end position="310"/>
    </location>
</feature>
<dbReference type="GO" id="GO:0016787">
    <property type="term" value="F:hydrolase activity"/>
    <property type="evidence" value="ECO:0007669"/>
    <property type="project" value="UniProtKB-KW"/>
</dbReference>
<dbReference type="EC" id="3.-.-.-" evidence="2"/>
<proteinExistence type="predicted"/>
<dbReference type="KEGG" id="yrh:AABB31_13650"/>
<dbReference type="AlphaFoldDB" id="A0AAN0M7N9"/>
<keyword evidence="3" id="KW-1185">Reference proteome</keyword>
<dbReference type="PROSITE" id="PS51318">
    <property type="entry name" value="TAT"/>
    <property type="match status" value="1"/>
</dbReference>
<dbReference type="InterPro" id="IPR050789">
    <property type="entry name" value="Diverse_Enzym_Activities"/>
</dbReference>
<dbReference type="SUPFAM" id="SSF56601">
    <property type="entry name" value="beta-lactamase/transpeptidase-like"/>
    <property type="match status" value="1"/>
</dbReference>
<keyword evidence="2" id="KW-0378">Hydrolase</keyword>
<name>A0AAN0M7N9_9RHOB</name>
<sequence>MAKTQRNHLTRRHFVASGMIMAASPAAAVATDWDRVLDRARALEQCHALAVHIDGAEIVSAAFRGPAIGRPVPVKSVSKTIVAALTGAALERGELPSLTATLGDVAPQLIPAGADPRAGTITIDDLVTMQAGLERTSGANYGGWVNSPNWVANALSRPFVATPGARMLYSTGSFHILGAVLAEVSGKSLLTLARERLGGPLGIDIPAWTRDPQGRYLGGNEMSLSLPAMIRFGEMYRQNGSFDGQQVLSERWVAQSLQTHTRSPFSGLNYGYGWFLGRAGGDDFALARGYGGQIICIAPSLGLTVAITSDPLRPARSGGYFGDIMRLLDGEIFPAARG</sequence>
<dbReference type="Gene3D" id="3.40.710.10">
    <property type="entry name" value="DD-peptidase/beta-lactamase superfamily"/>
    <property type="match status" value="1"/>
</dbReference>
<dbReference type="InterPro" id="IPR012338">
    <property type="entry name" value="Beta-lactam/transpept-like"/>
</dbReference>
<dbReference type="Pfam" id="PF00144">
    <property type="entry name" value="Beta-lactamase"/>
    <property type="match status" value="1"/>
</dbReference>
<reference evidence="2" key="1">
    <citation type="submission" date="2024-08" db="EMBL/GenBank/DDBJ databases">
        <title>Phylogenomic analyses of a clade within the roseobacter group suggest taxonomic reassignments of species of the genera Aestuariivita, Citreicella, Loktanella, Nautella, Pelagibaca, Ruegeria, Thalassobius, Thiobacimonas and Tropicibacter, and the proposal o.</title>
        <authorList>
            <person name="Jeon C.O."/>
        </authorList>
    </citation>
    <scope>NUCLEOTIDE SEQUENCE</scope>
    <source>
        <strain evidence="2">SS1-5</strain>
    </source>
</reference>
<protein>
    <submittedName>
        <fullName evidence="2">Serine hydrolase domain-containing protein</fullName>
        <ecNumber evidence="2">3.-.-.-</ecNumber>
    </submittedName>
</protein>
<dbReference type="PANTHER" id="PTHR43283">
    <property type="entry name" value="BETA-LACTAMASE-RELATED"/>
    <property type="match status" value="1"/>
</dbReference>
<dbReference type="RefSeq" id="WP_342075445.1">
    <property type="nucleotide sequence ID" value="NZ_CP151767.2"/>
</dbReference>
<organism evidence="2 3">
    <name type="scientific">Yoonia rhodophyticola</name>
    <dbReference type="NCBI Taxonomy" id="3137370"/>
    <lineage>
        <taxon>Bacteria</taxon>
        <taxon>Pseudomonadati</taxon>
        <taxon>Pseudomonadota</taxon>
        <taxon>Alphaproteobacteria</taxon>
        <taxon>Rhodobacterales</taxon>
        <taxon>Paracoccaceae</taxon>
        <taxon>Yoonia</taxon>
    </lineage>
</organism>
<evidence type="ECO:0000313" key="3">
    <source>
        <dbReference type="Proteomes" id="UP001470809"/>
    </source>
</evidence>
<dbReference type="InterPro" id="IPR001466">
    <property type="entry name" value="Beta-lactam-related"/>
</dbReference>
<dbReference type="PANTHER" id="PTHR43283:SF7">
    <property type="entry name" value="BETA-LACTAMASE-RELATED DOMAIN-CONTAINING PROTEIN"/>
    <property type="match status" value="1"/>
</dbReference>